<dbReference type="InterPro" id="IPR024028">
    <property type="entry name" value="PNKP_bac"/>
</dbReference>
<organism evidence="3 4">
    <name type="scientific">Peribacillus simplex NBRC 15720 = DSM 1321</name>
    <dbReference type="NCBI Taxonomy" id="1349754"/>
    <lineage>
        <taxon>Bacteria</taxon>
        <taxon>Bacillati</taxon>
        <taxon>Bacillota</taxon>
        <taxon>Bacilli</taxon>
        <taxon>Bacillales</taxon>
        <taxon>Bacillaceae</taxon>
        <taxon>Peribacillus</taxon>
    </lineage>
</organism>
<dbReference type="InterPro" id="IPR004843">
    <property type="entry name" value="Calcineurin-like_PHP"/>
</dbReference>
<gene>
    <name evidence="3" type="ORF">BS1321_18195</name>
</gene>
<feature type="domain" description="Calcineurin-like phosphoesterase" evidence="1">
    <location>
        <begin position="199"/>
        <end position="399"/>
    </location>
</feature>
<dbReference type="Gene3D" id="3.40.50.300">
    <property type="entry name" value="P-loop containing nucleotide triphosphate hydrolases"/>
    <property type="match status" value="1"/>
</dbReference>
<dbReference type="InterPro" id="IPR041780">
    <property type="entry name" value="MPP_PrpE-like"/>
</dbReference>
<dbReference type="GO" id="GO:0016791">
    <property type="term" value="F:phosphatase activity"/>
    <property type="evidence" value="ECO:0007669"/>
    <property type="project" value="TreeGrafter"/>
</dbReference>
<reference evidence="3 4" key="1">
    <citation type="submission" date="2016-10" db="EMBL/GenBank/DDBJ databases">
        <title>The whole genome sequencing and assembly of Bacillus simplex DSM 1321 strain.</title>
        <authorList>
            <person name="Park M.-K."/>
            <person name="Lee Y.-J."/>
            <person name="Yi H."/>
            <person name="Bahn Y.-S."/>
            <person name="Kim J.F."/>
            <person name="Lee D.-W."/>
        </authorList>
    </citation>
    <scope>NUCLEOTIDE SEQUENCE [LARGE SCALE GENOMIC DNA]</scope>
    <source>
        <strain evidence="3 4">DSM 1321</strain>
    </source>
</reference>
<dbReference type="InterPro" id="IPR027417">
    <property type="entry name" value="P-loop_NTPase"/>
</dbReference>
<dbReference type="NCBIfam" id="TIGR04075">
    <property type="entry name" value="bacter_Pnkp"/>
    <property type="match status" value="1"/>
</dbReference>
<sequence length="863" mass="99632">MNIVLPYAGIVLLIGPSNSGKSTLLKRMIEKEEILPSEVISSDDFRIMVSDVEFIDWHDRPKDESDSLMDEYQTISGEAFSMMESVIEARCRLNKLTIIDATNLHPDDRKRYITLAKNNNVQIQSIVLDIAEDELLARDERREHPRGKRRIRQQCQTFKREKRYLKKEGYASVYTIKETDNLQVSRGTNPLEKDIGHGIDIIGDIHGCHEELILILEKLGYQKNQEGLYLHPEGRKFVSVGDVMSRGPESLKTMLFFHEHVQKGVAYMIDSNHGWKIARWLDGRGVTLNHGDEKVEEEFKRYEEEHGREKAAETKNKLKEFLLHAPSHYVFTKNGVQTLICVHAGIKDAFIGKQSEAISDFCRYGDTDGFDERGKPVRKDWYISHKKSTLIVWGHDPKPQPLLINNTINIDQGAVFGGALTAFRYPEREVISVQASQNHSGDDDTPLKEWEKNRLNPPNIGKFINGYSVLTEKMGEVKVQKDIVKPAIDKISHFTIPIEQLIYIPPTMSPTPSPSSSANYLEHPREAIDYYRSQGIQTMIAEKKHMGSRAILFLFRDTEASKKHTGFESLGVIHTRTGRRFFDVKTEEKLILKINQDLNESGYFDRYETDYVLLDAEIMPWNLKAKELISSQYAHVAENAILDRTMLKEKIEKAVYENADLKGWLEEYELKLENAHTFKEVFQKYCWEIEDLNSIQIAPFHVLAHSEDTFFDKPHTWHMEMNRNFAKCSHLFVETEYKVISDEASEEEVIKWWEDITSEGHEGIVIKPEFFIARNKGKLLQPAIKVRGRKYLNIIYGMDYLLPENLERLKNRNTGKKQKLALREFSLGIEGIQRYVKGESIERVHECVLGTLAMESDPVDPRL</sequence>
<dbReference type="GeneID" id="56474695"/>
<dbReference type="Gene3D" id="3.60.21.10">
    <property type="match status" value="1"/>
</dbReference>
<dbReference type="GO" id="GO:0016301">
    <property type="term" value="F:kinase activity"/>
    <property type="evidence" value="ECO:0007669"/>
    <property type="project" value="UniProtKB-KW"/>
</dbReference>
<evidence type="ECO:0000313" key="3">
    <source>
        <dbReference type="EMBL" id="ASS95660.1"/>
    </source>
</evidence>
<dbReference type="OrthoDB" id="9807890at2"/>
<proteinExistence type="predicted"/>
<dbReference type="Gene3D" id="3.30.470.30">
    <property type="entry name" value="DNA ligase/mRNA capping enzyme"/>
    <property type="match status" value="2"/>
</dbReference>
<name>A0A223EKB2_9BACI</name>
<keyword evidence="3" id="KW-0418">Kinase</keyword>
<dbReference type="InterPro" id="IPR029052">
    <property type="entry name" value="Metallo-depent_PP-like"/>
</dbReference>
<dbReference type="PANTHER" id="PTHR42850">
    <property type="entry name" value="METALLOPHOSPHOESTERASE"/>
    <property type="match status" value="1"/>
</dbReference>
<dbReference type="CDD" id="cd07423">
    <property type="entry name" value="MPP_Prp_like"/>
    <property type="match status" value="1"/>
</dbReference>
<dbReference type="Pfam" id="PF13671">
    <property type="entry name" value="AAA_33"/>
    <property type="match status" value="1"/>
</dbReference>
<evidence type="ECO:0000259" key="1">
    <source>
        <dbReference type="Pfam" id="PF00149"/>
    </source>
</evidence>
<evidence type="ECO:0000259" key="2">
    <source>
        <dbReference type="Pfam" id="PF16542"/>
    </source>
</evidence>
<dbReference type="GO" id="GO:0005737">
    <property type="term" value="C:cytoplasm"/>
    <property type="evidence" value="ECO:0007669"/>
    <property type="project" value="TreeGrafter"/>
</dbReference>
<dbReference type="InterPro" id="IPR050126">
    <property type="entry name" value="Ap4A_hydrolase"/>
</dbReference>
<dbReference type="Pfam" id="PF00149">
    <property type="entry name" value="Metallophos"/>
    <property type="match status" value="1"/>
</dbReference>
<dbReference type="Proteomes" id="UP000214618">
    <property type="component" value="Chromosome"/>
</dbReference>
<dbReference type="Pfam" id="PF16542">
    <property type="entry name" value="PNKP_ligase"/>
    <property type="match status" value="1"/>
</dbReference>
<dbReference type="RefSeq" id="WP_063232470.1">
    <property type="nucleotide sequence ID" value="NZ_BCVO01000003.1"/>
</dbReference>
<accession>A0A223EKB2</accession>
<protein>
    <submittedName>
        <fullName evidence="3">Polynucleotide kinase-phosphatase</fullName>
    </submittedName>
</protein>
<dbReference type="SUPFAM" id="SSF56300">
    <property type="entry name" value="Metallo-dependent phosphatases"/>
    <property type="match status" value="1"/>
</dbReference>
<keyword evidence="3" id="KW-0808">Transferase</keyword>
<dbReference type="AlphaFoldDB" id="A0A223EKB2"/>
<dbReference type="SUPFAM" id="SSF52540">
    <property type="entry name" value="P-loop containing nucleoside triphosphate hydrolases"/>
    <property type="match status" value="1"/>
</dbReference>
<dbReference type="InterPro" id="IPR032380">
    <property type="entry name" value="PNKP_ligase_dom"/>
</dbReference>
<evidence type="ECO:0000313" key="4">
    <source>
        <dbReference type="Proteomes" id="UP000214618"/>
    </source>
</evidence>
<dbReference type="SUPFAM" id="SSF56091">
    <property type="entry name" value="DNA ligase/mRNA capping enzyme, catalytic domain"/>
    <property type="match status" value="1"/>
</dbReference>
<dbReference type="PANTHER" id="PTHR42850:SF7">
    <property type="entry name" value="BIS(5'-NUCLEOSYL)-TETRAPHOSPHATASE PRPE [ASYMMETRICAL]"/>
    <property type="match status" value="1"/>
</dbReference>
<feature type="domain" description="Polynucleotide kinase-phosphatase ligase" evidence="2">
    <location>
        <begin position="487"/>
        <end position="858"/>
    </location>
</feature>
<dbReference type="EMBL" id="CP017704">
    <property type="protein sequence ID" value="ASS95660.1"/>
    <property type="molecule type" value="Genomic_DNA"/>
</dbReference>